<evidence type="ECO:0000256" key="5">
    <source>
        <dbReference type="ARBA" id="ARBA00023027"/>
    </source>
</evidence>
<keyword evidence="2 7" id="KW-0812">Transmembrane</keyword>
<organism evidence="9">
    <name type="scientific">Neochloris aquatica</name>
    <dbReference type="NCBI Taxonomy" id="3099"/>
    <lineage>
        <taxon>Eukaryota</taxon>
        <taxon>Viridiplantae</taxon>
        <taxon>Chlorophyta</taxon>
        <taxon>core chlorophytes</taxon>
        <taxon>Chlorophyceae</taxon>
        <taxon>CS clade</taxon>
        <taxon>Sphaeropleales</taxon>
        <taxon>Neochloridaceae</taxon>
        <taxon>Neochloris</taxon>
    </lineage>
</organism>
<dbReference type="EMBL" id="KJ806271">
    <property type="protein sequence ID" value="AIK29160.1"/>
    <property type="molecule type" value="Genomic_DNA"/>
</dbReference>
<feature type="transmembrane region" description="Helical" evidence="7">
    <location>
        <begin position="151"/>
        <end position="173"/>
    </location>
</feature>
<feature type="transmembrane region" description="Helical" evidence="7">
    <location>
        <begin position="345"/>
        <end position="366"/>
    </location>
</feature>
<keyword evidence="3" id="KW-1278">Translocase</keyword>
<evidence type="ECO:0000256" key="7">
    <source>
        <dbReference type="SAM" id="Phobius"/>
    </source>
</evidence>
<dbReference type="PANTHER" id="PTHR22773">
    <property type="entry name" value="NADH DEHYDROGENASE"/>
    <property type="match status" value="1"/>
</dbReference>
<proteinExistence type="predicted"/>
<feature type="transmembrane region" description="Helical" evidence="7">
    <location>
        <begin position="466"/>
        <end position="488"/>
    </location>
</feature>
<gene>
    <name evidence="9" type="primary">nad2</name>
    <name evidence="9" type="ORF">EN44_g06</name>
</gene>
<comment type="subcellular location">
    <subcellularLocation>
        <location evidence="1">Membrane</location>
        <topology evidence="1">Multi-pass membrane protein</topology>
    </subcellularLocation>
</comment>
<evidence type="ECO:0000256" key="1">
    <source>
        <dbReference type="ARBA" id="ARBA00004141"/>
    </source>
</evidence>
<dbReference type="GeneID" id="20160280"/>
<geneLocation type="mitochondrion" evidence="9"/>
<name>A0A076VG34_9CHLO</name>
<feature type="domain" description="NADH:quinone oxidoreductase/Mrp antiporter transmembrane" evidence="8">
    <location>
        <begin position="165"/>
        <end position="479"/>
    </location>
</feature>
<dbReference type="InterPro" id="IPR001750">
    <property type="entry name" value="ND/Mrp_TM"/>
</dbReference>
<evidence type="ECO:0000256" key="2">
    <source>
        <dbReference type="ARBA" id="ARBA00022692"/>
    </source>
</evidence>
<dbReference type="GO" id="GO:0016020">
    <property type="term" value="C:membrane"/>
    <property type="evidence" value="ECO:0007669"/>
    <property type="project" value="UniProtKB-SubCell"/>
</dbReference>
<keyword evidence="6 7" id="KW-0472">Membrane</keyword>
<dbReference type="RefSeq" id="YP_009054672.1">
    <property type="nucleotide sequence ID" value="NC_024761.1"/>
</dbReference>
<accession>A0A076VG34</accession>
<reference evidence="9" key="1">
    <citation type="journal article" date="2014" name="Genome Biol. Evol.">
        <title>Gene arrangement convergence, diverse intron content, and genetic code modifications in mitochondrial genomes of Sphaeropleales (Chlorophyta).</title>
        <authorList>
            <person name="Fucikova K."/>
            <person name="Lewis P.O."/>
            <person name="Gonzalez-Halphen D."/>
            <person name="Lewis L.A."/>
        </authorList>
    </citation>
    <scope>NUCLEOTIDE SEQUENCE</scope>
    <source>
        <strain evidence="9">UTEX 138</strain>
    </source>
</reference>
<feature type="transmembrane region" description="Helical" evidence="7">
    <location>
        <begin position="432"/>
        <end position="460"/>
    </location>
</feature>
<feature type="transmembrane region" description="Helical" evidence="7">
    <location>
        <begin position="372"/>
        <end position="395"/>
    </location>
</feature>
<sequence length="541" mass="60861">MTLDIIVWAPEAFFLVLLLLLIWYGSGPLDSPVSEKVYIAQLSIAQDSSHMLIFSKKQAASLSTLNKPVSGPLHILSHLNMWAVTVCFLMVCLLWNCSITSLMPGRVFSRDFGCIYVATFLWGLAGIFLFLQNPWQKWAGIVHLEYVYLSLLFLLGVHLLCYTVDLISLYVCLELQSFSIVVLCRMNYTTPYAIEAGMKYFLLRAFSSRLLLLGVGLIYAQTAHTDLSSIQELLTVLYSNNNLNLYESTDLLTMLGLWLIGLGLLWKLALAPLHMWAADVYMGAWSSVTLMISTLPKVLVLFFWARCFHNAWSIGFGGSLLRFFRRCSFIIGRLAPLAQSTLKRLLAFSSVGNMGLLLMPFCFSGEVFTQRLWVHFVLYILSSMIVWALIMWPFYRTLANTLNVQTNTSVYVSGPQYVWDLTNLNQISATLALAWGVAMLSFLGLPPVLGFLGKLGLFWYRLSSNMYALVSVALVSTLVSSVYYLRILKVSYVDLPNNWGSYGHFRPSQAYLVLIGTALLIVIMWHVLPLALLSHLLALAI</sequence>
<evidence type="ECO:0000313" key="9">
    <source>
        <dbReference type="EMBL" id="AIK29160.1"/>
    </source>
</evidence>
<feature type="transmembrane region" description="Helical" evidence="7">
    <location>
        <begin position="114"/>
        <end position="131"/>
    </location>
</feature>
<keyword evidence="4 7" id="KW-1133">Transmembrane helix</keyword>
<evidence type="ECO:0000256" key="3">
    <source>
        <dbReference type="ARBA" id="ARBA00022967"/>
    </source>
</evidence>
<keyword evidence="5" id="KW-0520">NAD</keyword>
<evidence type="ECO:0000256" key="6">
    <source>
        <dbReference type="ARBA" id="ARBA00023136"/>
    </source>
</evidence>
<dbReference type="AlphaFoldDB" id="A0A076VG34"/>
<feature type="transmembrane region" description="Helical" evidence="7">
    <location>
        <begin position="509"/>
        <end position="528"/>
    </location>
</feature>
<keyword evidence="9" id="KW-0496">Mitochondrion</keyword>
<feature type="transmembrane region" description="Helical" evidence="7">
    <location>
        <begin position="276"/>
        <end position="295"/>
    </location>
</feature>
<evidence type="ECO:0000256" key="4">
    <source>
        <dbReference type="ARBA" id="ARBA00022989"/>
    </source>
</evidence>
<protein>
    <submittedName>
        <fullName evidence="9">NADH dehydrogenase subunit 2</fullName>
    </submittedName>
</protein>
<feature type="transmembrane region" description="Helical" evidence="7">
    <location>
        <begin position="81"/>
        <end position="102"/>
    </location>
</feature>
<dbReference type="Pfam" id="PF00361">
    <property type="entry name" value="Proton_antipo_M"/>
    <property type="match status" value="1"/>
</dbReference>
<feature type="transmembrane region" description="Helical" evidence="7">
    <location>
        <begin position="251"/>
        <end position="269"/>
    </location>
</feature>
<feature type="transmembrane region" description="Helical" evidence="7">
    <location>
        <begin position="201"/>
        <end position="220"/>
    </location>
</feature>
<evidence type="ECO:0000259" key="8">
    <source>
        <dbReference type="Pfam" id="PF00361"/>
    </source>
</evidence>
<feature type="transmembrane region" description="Helical" evidence="7">
    <location>
        <begin position="5"/>
        <end position="24"/>
    </location>
</feature>